<sequence length="129" mass="14246">MSVGEAPDYDEIVRVVQLYVEGFQGRSDKLREAFHEDAWIFAIDAEGALGKGLVSERFERWATSHRPIKGRVISVTQAGEVASVLLGFDNTEDLADSWVDVIALMKIDGAWKITNKTAAHSSRAAWAKP</sequence>
<accession>A0A839VG89</accession>
<dbReference type="InterPro" id="IPR039437">
    <property type="entry name" value="FrzH/put_lumazine-bd"/>
</dbReference>
<evidence type="ECO:0000313" key="1">
    <source>
        <dbReference type="EMBL" id="MBB3192349.1"/>
    </source>
</evidence>
<dbReference type="RefSeq" id="WP_183327885.1">
    <property type="nucleotide sequence ID" value="NZ_JACHXP010000026.1"/>
</dbReference>
<dbReference type="AlphaFoldDB" id="A0A839VG89"/>
<gene>
    <name evidence="1" type="ORF">FHR94_003637</name>
</gene>
<dbReference type="EMBL" id="JACHXP010000026">
    <property type="protein sequence ID" value="MBB3192349.1"/>
    <property type="molecule type" value="Genomic_DNA"/>
</dbReference>
<dbReference type="Gene3D" id="3.10.450.50">
    <property type="match status" value="1"/>
</dbReference>
<name>A0A839VG89_9GAMM</name>
<protein>
    <recommendedName>
        <fullName evidence="3">Lumazine-binding protein</fullName>
    </recommendedName>
</protein>
<proteinExistence type="predicted"/>
<dbReference type="InterPro" id="IPR032710">
    <property type="entry name" value="NTF2-like_dom_sf"/>
</dbReference>
<dbReference type="SUPFAM" id="SSF54427">
    <property type="entry name" value="NTF2-like"/>
    <property type="match status" value="1"/>
</dbReference>
<reference evidence="1 2" key="1">
    <citation type="submission" date="2020-08" db="EMBL/GenBank/DDBJ databases">
        <title>Genomic Encyclopedia of Type Strains, Phase III (KMG-III): the genomes of soil and plant-associated and newly described type strains.</title>
        <authorList>
            <person name="Whitman W."/>
        </authorList>
    </citation>
    <scope>NUCLEOTIDE SEQUENCE [LARGE SCALE GENOMIC DNA]</scope>
    <source>
        <strain evidence="1 2">CECT 7282</strain>
    </source>
</reference>
<evidence type="ECO:0000313" key="2">
    <source>
        <dbReference type="Proteomes" id="UP000547614"/>
    </source>
</evidence>
<dbReference type="Proteomes" id="UP000547614">
    <property type="component" value="Unassembled WGS sequence"/>
</dbReference>
<organism evidence="1 2">
    <name type="scientific">Halomonas cerina</name>
    <dbReference type="NCBI Taxonomy" id="447424"/>
    <lineage>
        <taxon>Bacteria</taxon>
        <taxon>Pseudomonadati</taxon>
        <taxon>Pseudomonadota</taxon>
        <taxon>Gammaproteobacteria</taxon>
        <taxon>Oceanospirillales</taxon>
        <taxon>Halomonadaceae</taxon>
        <taxon>Halomonas</taxon>
    </lineage>
</organism>
<comment type="caution">
    <text evidence="1">The sequence shown here is derived from an EMBL/GenBank/DDBJ whole genome shotgun (WGS) entry which is preliminary data.</text>
</comment>
<dbReference type="Pfam" id="PF12893">
    <property type="entry name" value="Lumazine_bd_2"/>
    <property type="match status" value="1"/>
</dbReference>
<keyword evidence="2" id="KW-1185">Reference proteome</keyword>
<evidence type="ECO:0008006" key="3">
    <source>
        <dbReference type="Google" id="ProtNLM"/>
    </source>
</evidence>